<feature type="non-terminal residue" evidence="1">
    <location>
        <position position="1"/>
    </location>
</feature>
<dbReference type="Proteomes" id="UP000053647">
    <property type="component" value="Unassembled WGS sequence"/>
</dbReference>
<dbReference type="OrthoDB" id="7691805at2759"/>
<dbReference type="EMBL" id="KN819345">
    <property type="protein sequence ID" value="KIJ14154.1"/>
    <property type="molecule type" value="Genomic_DNA"/>
</dbReference>
<dbReference type="HOGENOM" id="CLU_102301_2_1_1"/>
<proteinExistence type="predicted"/>
<keyword evidence="2" id="KW-1185">Reference proteome</keyword>
<protein>
    <recommendedName>
        <fullName evidence="3">GAG-pre-integrase domain-containing protein</fullName>
    </recommendedName>
</protein>
<organism evidence="1 2">
    <name type="scientific">Paxillus involutus ATCC 200175</name>
    <dbReference type="NCBI Taxonomy" id="664439"/>
    <lineage>
        <taxon>Eukaryota</taxon>
        <taxon>Fungi</taxon>
        <taxon>Dikarya</taxon>
        <taxon>Basidiomycota</taxon>
        <taxon>Agaricomycotina</taxon>
        <taxon>Agaricomycetes</taxon>
        <taxon>Agaricomycetidae</taxon>
        <taxon>Boletales</taxon>
        <taxon>Paxilineae</taxon>
        <taxon>Paxillaceae</taxon>
        <taxon>Paxillus</taxon>
    </lineage>
</organism>
<name>A0A0C9SX22_PAXIN</name>
<reference evidence="2" key="2">
    <citation type="submission" date="2015-01" db="EMBL/GenBank/DDBJ databases">
        <title>Evolutionary Origins and Diversification of the Mycorrhizal Mutualists.</title>
        <authorList>
            <consortium name="DOE Joint Genome Institute"/>
            <consortium name="Mycorrhizal Genomics Consortium"/>
            <person name="Kohler A."/>
            <person name="Kuo A."/>
            <person name="Nagy L.G."/>
            <person name="Floudas D."/>
            <person name="Copeland A."/>
            <person name="Barry K.W."/>
            <person name="Cichocki N."/>
            <person name="Veneault-Fourrey C."/>
            <person name="LaButti K."/>
            <person name="Lindquist E.A."/>
            <person name="Lipzen A."/>
            <person name="Lundell T."/>
            <person name="Morin E."/>
            <person name="Murat C."/>
            <person name="Riley R."/>
            <person name="Ohm R."/>
            <person name="Sun H."/>
            <person name="Tunlid A."/>
            <person name="Henrissat B."/>
            <person name="Grigoriev I.V."/>
            <person name="Hibbett D.S."/>
            <person name="Martin F."/>
        </authorList>
    </citation>
    <scope>NUCLEOTIDE SEQUENCE [LARGE SCALE GENOMIC DNA]</scope>
    <source>
        <strain evidence="2">ATCC 200175</strain>
    </source>
</reference>
<reference evidence="1 2" key="1">
    <citation type="submission" date="2014-06" db="EMBL/GenBank/DDBJ databases">
        <authorList>
            <consortium name="DOE Joint Genome Institute"/>
            <person name="Kuo A."/>
            <person name="Kohler A."/>
            <person name="Nagy L.G."/>
            <person name="Floudas D."/>
            <person name="Copeland A."/>
            <person name="Barry K.W."/>
            <person name="Cichocki N."/>
            <person name="Veneault-Fourrey C."/>
            <person name="LaButti K."/>
            <person name="Lindquist E.A."/>
            <person name="Lipzen A."/>
            <person name="Lundell T."/>
            <person name="Morin E."/>
            <person name="Murat C."/>
            <person name="Sun H."/>
            <person name="Tunlid A."/>
            <person name="Henrissat B."/>
            <person name="Grigoriev I.V."/>
            <person name="Hibbett D.S."/>
            <person name="Martin F."/>
            <person name="Nordberg H.P."/>
            <person name="Cantor M.N."/>
            <person name="Hua S.X."/>
        </authorList>
    </citation>
    <scope>NUCLEOTIDE SEQUENCE [LARGE SCALE GENOMIC DNA]</scope>
    <source>
        <strain evidence="1 2">ATCC 200175</strain>
    </source>
</reference>
<gene>
    <name evidence="1" type="ORF">PAXINDRAFT_41846</name>
</gene>
<sequence length="83" mass="9192">TLTMEELHARLSHIAPATIREMLAKGAVEGVKLDPLHETMGQCESCEYAKATCKPIGKIHEPKHCEKFGDEVHTDLWGPSPIQ</sequence>
<evidence type="ECO:0000313" key="1">
    <source>
        <dbReference type="EMBL" id="KIJ14154.1"/>
    </source>
</evidence>
<evidence type="ECO:0008006" key="3">
    <source>
        <dbReference type="Google" id="ProtNLM"/>
    </source>
</evidence>
<evidence type="ECO:0000313" key="2">
    <source>
        <dbReference type="Proteomes" id="UP000053647"/>
    </source>
</evidence>
<accession>A0A0C9SX22</accession>
<dbReference type="AlphaFoldDB" id="A0A0C9SX22"/>
<feature type="non-terminal residue" evidence="1">
    <location>
        <position position="83"/>
    </location>
</feature>